<dbReference type="Gene3D" id="3.40.50.1000">
    <property type="entry name" value="HAD superfamily/HAD-like"/>
    <property type="match status" value="1"/>
</dbReference>
<dbReference type="InterPro" id="IPR036412">
    <property type="entry name" value="HAD-like_sf"/>
</dbReference>
<dbReference type="InterPro" id="IPR006379">
    <property type="entry name" value="HAD-SF_hydro_IIB"/>
</dbReference>
<keyword evidence="1" id="KW-0378">Hydrolase</keyword>
<dbReference type="PROSITE" id="PS01228">
    <property type="entry name" value="COF_1"/>
    <property type="match status" value="1"/>
</dbReference>
<comment type="caution">
    <text evidence="1">The sequence shown here is derived from an EMBL/GenBank/DDBJ whole genome shotgun (WGS) entry which is preliminary data.</text>
</comment>
<name>A0ABW6KIT1_9BACI</name>
<dbReference type="SFLD" id="SFLDS00003">
    <property type="entry name" value="Haloacid_Dehalogenase"/>
    <property type="match status" value="1"/>
</dbReference>
<dbReference type="Gene3D" id="3.30.1240.10">
    <property type="match status" value="1"/>
</dbReference>
<dbReference type="PANTHER" id="PTHR10000:SF55">
    <property type="entry name" value="5-AMINO-6-(5-PHOSPHO-D-RIBITYLAMINO)URACIL PHOSPHATASE YCSE"/>
    <property type="match status" value="1"/>
</dbReference>
<reference evidence="1 2" key="1">
    <citation type="submission" date="2024-08" db="EMBL/GenBank/DDBJ databases">
        <title>Two novel Cytobacillus novel species.</title>
        <authorList>
            <person name="Liu G."/>
        </authorList>
    </citation>
    <scope>NUCLEOTIDE SEQUENCE [LARGE SCALE GENOMIC DNA]</scope>
    <source>
        <strain evidence="1 2">FJAT-54145</strain>
    </source>
</reference>
<dbReference type="SFLD" id="SFLDG01140">
    <property type="entry name" value="C2.B:_Phosphomannomutase_and_P"/>
    <property type="match status" value="1"/>
</dbReference>
<dbReference type="SFLD" id="SFLDG01144">
    <property type="entry name" value="C2.B.4:_PGP_Like"/>
    <property type="match status" value="1"/>
</dbReference>
<dbReference type="SUPFAM" id="SSF56784">
    <property type="entry name" value="HAD-like"/>
    <property type="match status" value="1"/>
</dbReference>
<keyword evidence="2" id="KW-1185">Reference proteome</keyword>
<evidence type="ECO:0000313" key="1">
    <source>
        <dbReference type="EMBL" id="MFE8702758.1"/>
    </source>
</evidence>
<dbReference type="CDD" id="cd07516">
    <property type="entry name" value="HAD_Pase"/>
    <property type="match status" value="1"/>
</dbReference>
<dbReference type="EC" id="3.1.3.-" evidence="1"/>
<dbReference type="Proteomes" id="UP001601059">
    <property type="component" value="Unassembled WGS sequence"/>
</dbReference>
<gene>
    <name evidence="1" type="ORF">ACFYKX_19325</name>
</gene>
<dbReference type="PROSITE" id="PS01229">
    <property type="entry name" value="COF_2"/>
    <property type="match status" value="1"/>
</dbReference>
<protein>
    <submittedName>
        <fullName evidence="1">Cof-type HAD-IIB family hydrolase</fullName>
        <ecNumber evidence="1">3.1.3.-</ecNumber>
    </submittedName>
</protein>
<dbReference type="EMBL" id="JBIACK010000011">
    <property type="protein sequence ID" value="MFE8702758.1"/>
    <property type="molecule type" value="Genomic_DNA"/>
</dbReference>
<dbReference type="Pfam" id="PF08282">
    <property type="entry name" value="Hydrolase_3"/>
    <property type="match status" value="1"/>
</dbReference>
<dbReference type="RefSeq" id="WP_389362718.1">
    <property type="nucleotide sequence ID" value="NZ_JBIACK010000011.1"/>
</dbReference>
<dbReference type="PANTHER" id="PTHR10000">
    <property type="entry name" value="PHOSPHOSERINE PHOSPHATASE"/>
    <property type="match status" value="1"/>
</dbReference>
<organism evidence="1 2">
    <name type="scientific">Cytobacillus spartinae</name>
    <dbReference type="NCBI Taxonomy" id="3299023"/>
    <lineage>
        <taxon>Bacteria</taxon>
        <taxon>Bacillati</taxon>
        <taxon>Bacillota</taxon>
        <taxon>Bacilli</taxon>
        <taxon>Bacillales</taxon>
        <taxon>Bacillaceae</taxon>
        <taxon>Cytobacillus</taxon>
    </lineage>
</organism>
<proteinExistence type="predicted"/>
<dbReference type="InterPro" id="IPR023214">
    <property type="entry name" value="HAD_sf"/>
</dbReference>
<dbReference type="NCBIfam" id="TIGR01484">
    <property type="entry name" value="HAD-SF-IIB"/>
    <property type="match status" value="1"/>
</dbReference>
<dbReference type="GO" id="GO:0016787">
    <property type="term" value="F:hydrolase activity"/>
    <property type="evidence" value="ECO:0007669"/>
    <property type="project" value="UniProtKB-KW"/>
</dbReference>
<evidence type="ECO:0000313" key="2">
    <source>
        <dbReference type="Proteomes" id="UP001601059"/>
    </source>
</evidence>
<sequence>MTRNIKLIALDMDGTLLNEKDEISPENRKAIKAAEEKGVSVVLSTGRSIATCKDHFQSLKLSSYLITVNGSEIWDSNGELVERNLVETELIQWMWDLSQEHKTKFWATSCGNVWNNEMPDDITAHDWLKFGFEIEEDEIRELILNQLRNSGKLEITNSSLTNIEANAIGINKAKGIQKVCNLLGISMEEVMACGDSLNDLAMIEQVGLGIAMGNAQPLVKEAADWVTGTNNESGVAQAIHKWVLNE</sequence>
<accession>A0ABW6KIT1</accession>